<dbReference type="GO" id="GO:0004252">
    <property type="term" value="F:serine-type endopeptidase activity"/>
    <property type="evidence" value="ECO:0007669"/>
    <property type="project" value="InterPro"/>
</dbReference>
<dbReference type="EMBL" id="LQXD01000183">
    <property type="protein sequence ID" value="OIJ06246.1"/>
    <property type="molecule type" value="Genomic_DNA"/>
</dbReference>
<reference evidence="3 4" key="3">
    <citation type="journal article" date="2019" name="Int. J. Syst. Evol. Microbiol.">
        <title>Anaerobacillus isosaccharinicus sp. nov., an alkaliphilic bacterium which degrades isosaccharinic acid.</title>
        <authorList>
            <person name="Bassil N.M."/>
            <person name="Lloyd J.R."/>
        </authorList>
    </citation>
    <scope>NUCLEOTIDE SEQUENCE [LARGE SCALE GENOMIC DNA]</scope>
    <source>
        <strain evidence="3 4">NB2006</strain>
    </source>
</reference>
<keyword evidence="4" id="KW-1185">Reference proteome</keyword>
<accession>A0A1S2L1I5</accession>
<dbReference type="Gene3D" id="3.40.50.200">
    <property type="entry name" value="Peptidase S8/S53 domain"/>
    <property type="match status" value="1"/>
</dbReference>
<dbReference type="CDD" id="cd04847">
    <property type="entry name" value="Peptidases_S8_Subtilisin_like_2"/>
    <property type="match status" value="1"/>
</dbReference>
<dbReference type="Pfam" id="PF00082">
    <property type="entry name" value="Peptidase_S8"/>
    <property type="match status" value="1"/>
</dbReference>
<gene>
    <name evidence="3" type="ORF">AWH56_006820</name>
    <name evidence="2" type="ORF">AWH56_21050</name>
</gene>
<reference evidence="3 4" key="2">
    <citation type="journal article" date="2017" name="Genome Announc.">
        <title>Draft Genome Sequences of Four Alkaliphilic Bacteria Belonging to the Anaerobacillus Genus.</title>
        <authorList>
            <person name="Bassil N.M."/>
            <person name="Lloyd J.R."/>
        </authorList>
    </citation>
    <scope>NUCLEOTIDE SEQUENCE [LARGE SCALE GENOMIC DNA]</scope>
    <source>
        <strain evidence="3 4">NB2006</strain>
    </source>
</reference>
<evidence type="ECO:0000313" key="2">
    <source>
        <dbReference type="EMBL" id="OIJ06246.1"/>
    </source>
</evidence>
<dbReference type="GO" id="GO:0006508">
    <property type="term" value="P:proteolysis"/>
    <property type="evidence" value="ECO:0007669"/>
    <property type="project" value="InterPro"/>
</dbReference>
<reference evidence="3" key="4">
    <citation type="submission" date="2020-10" db="EMBL/GenBank/DDBJ databases">
        <authorList>
            <person name="Bassil N.M."/>
            <person name="Lloyd J.R."/>
        </authorList>
    </citation>
    <scope>NUCLEOTIDE SEQUENCE</scope>
    <source>
        <strain evidence="3">NB2006</strain>
    </source>
</reference>
<evidence type="ECO:0000313" key="4">
    <source>
        <dbReference type="Proteomes" id="UP000180175"/>
    </source>
</evidence>
<feature type="domain" description="Peptidase S8/S53" evidence="1">
    <location>
        <begin position="307"/>
        <end position="695"/>
    </location>
</feature>
<sequence>MTTEKPLLMLPTPTTADRARRHGGGGNIHYPTRDKQVNRIAPKFQRLDNAINRQRASVRDNLSGITPEHALVFETVGTIEDFIKAVKKIEGLEWLVELEEYIIPDEDFFEEKDGERVEEKQLNGRLFLMMSDQQAINELKSLWNRYQNGEDFQRGYTKFRDLFSKLKDLRLWDVSDRFYNTGLLEDWEERMKEGQEIIKFEIELWFRNDQEKRQEASTIIKKLITEADGHVLNESVIEEIAYHALLVETPIEIFNDLHNRSDVMLIKADSIMYFRPVGQSLVVVPEETEDIIELEKSEEYEQVPLNKEPVVALFDGLPLQNHELLQERLIIDDPDSYESFYQANERVHGTSMASLIVHGELDGNELPLPRVIYVRPIMRPNPRDWMNKSECIPEDVLLVDLIHRAVKRIFEGDGTEPPVAPSVKVINISIGDLSRPFDLQMSPWARLLDYLSQKYNVLFIISTGNYASSITLDIHRDEFPTMKDDPMIERKVLENISNNILDRRILSPSESMNSLCIGASHTDLSTIGNLGRRYDLIKHSLLASPISRVGLGYRNSIKPDLLFSGGRQLYMENIMGDNGNAMLDIINSPIPPGHKVAYPGKQGKLTETIFTRGTSNATALATRLSAQIYEMLVNLRSTVDNAPNLTDEYITIMIKSLLVHGASWQQAYSLFEETLRKPNDRTFKDKQVPRYLGYGFVDGSRVLNCTDQRITLLGFSKIKQEDGQIFQVPLPPSLSSKKIKRRLTITMSWFTPINANNQKYRQAQLWFNPPGEELQVNRLEADWQAVQRGTVQHEILEGDTAAPFLEEDTLQIKVSCREDAGGLGDIEIPYAIVVTLEVAESLDIPIYNEVRDRLRSMVTVQTQTR</sequence>
<dbReference type="RefSeq" id="WP_071318897.1">
    <property type="nucleotide sequence ID" value="NZ_CP063356.2"/>
</dbReference>
<evidence type="ECO:0000259" key="1">
    <source>
        <dbReference type="Pfam" id="PF00082"/>
    </source>
</evidence>
<dbReference type="InterPro" id="IPR034074">
    <property type="entry name" value="Y4bN_pept_dom"/>
</dbReference>
<dbReference type="KEGG" id="aia:AWH56_006820"/>
<name>A0A1S2L1I5_9BACI</name>
<protein>
    <submittedName>
        <fullName evidence="3">S8 family peptidase</fullName>
    </submittedName>
</protein>
<dbReference type="EMBL" id="CP063356">
    <property type="protein sequence ID" value="QOY37335.1"/>
    <property type="molecule type" value="Genomic_DNA"/>
</dbReference>
<proteinExistence type="predicted"/>
<dbReference type="Proteomes" id="UP000180175">
    <property type="component" value="Chromosome"/>
</dbReference>
<organism evidence="2 4">
    <name type="scientific">Anaerobacillus isosaccharinicus</name>
    <dbReference type="NCBI Taxonomy" id="1532552"/>
    <lineage>
        <taxon>Bacteria</taxon>
        <taxon>Bacillati</taxon>
        <taxon>Bacillota</taxon>
        <taxon>Bacilli</taxon>
        <taxon>Bacillales</taxon>
        <taxon>Bacillaceae</taxon>
        <taxon>Anaerobacillus</taxon>
    </lineage>
</organism>
<dbReference type="OrthoDB" id="9759014at2"/>
<dbReference type="SUPFAM" id="SSF52743">
    <property type="entry name" value="Subtilisin-like"/>
    <property type="match status" value="1"/>
</dbReference>
<dbReference type="InterPro" id="IPR000209">
    <property type="entry name" value="Peptidase_S8/S53_dom"/>
</dbReference>
<reference evidence="2 4" key="1">
    <citation type="submission" date="2016-10" db="EMBL/GenBank/DDBJ databases">
        <title>Draft genome sequences of four alkaliphilic bacteria belonging to the Anaerobacillus genus.</title>
        <authorList>
            <person name="Bassil N.M."/>
            <person name="Lloyd J.R."/>
        </authorList>
    </citation>
    <scope>NUCLEOTIDE SEQUENCE [LARGE SCALE GENOMIC DNA]</scope>
    <source>
        <strain evidence="2 4">NB2006</strain>
    </source>
</reference>
<dbReference type="AlphaFoldDB" id="A0A1S2L1I5"/>
<evidence type="ECO:0000313" key="3">
    <source>
        <dbReference type="EMBL" id="QOY37335.1"/>
    </source>
</evidence>
<dbReference type="InterPro" id="IPR036852">
    <property type="entry name" value="Peptidase_S8/S53_dom_sf"/>
</dbReference>